<accession>A0A968GIT0</accession>
<comment type="caution">
    <text evidence="2">The sequence shown here is derived from an EMBL/GenBank/DDBJ whole genome shotgun (WGS) entry which is preliminary data.</text>
</comment>
<organism evidence="2 3">
    <name type="scientific">Entomospira culicis</name>
    <dbReference type="NCBI Taxonomy" id="2719989"/>
    <lineage>
        <taxon>Bacteria</taxon>
        <taxon>Pseudomonadati</taxon>
        <taxon>Spirochaetota</taxon>
        <taxon>Spirochaetia</taxon>
        <taxon>Spirochaetales</taxon>
        <taxon>Spirochaetaceae</taxon>
        <taxon>Entomospira</taxon>
    </lineage>
</organism>
<keyword evidence="3" id="KW-1185">Reference proteome</keyword>
<evidence type="ECO:0000313" key="2">
    <source>
        <dbReference type="EMBL" id="NIZ68635.1"/>
    </source>
</evidence>
<proteinExistence type="predicted"/>
<reference evidence="2" key="1">
    <citation type="submission" date="2020-03" db="EMBL/GenBank/DDBJ databases">
        <title>Spirochaetal bacteria isolated from arthropods constitute a novel genus Entomospira genus novum within the order Spirochaetales.</title>
        <authorList>
            <person name="Grana-Miraglia L."/>
            <person name="Sikutova S."/>
            <person name="Fingerle V."/>
            <person name="Sing A."/>
            <person name="Castillo-Ramirez S."/>
            <person name="Margos G."/>
            <person name="Rudolf I."/>
        </authorList>
    </citation>
    <scope>NUCLEOTIDE SEQUENCE</scope>
    <source>
        <strain evidence="2">BR149</strain>
    </source>
</reference>
<feature type="signal peptide" evidence="1">
    <location>
        <begin position="1"/>
        <end position="19"/>
    </location>
</feature>
<dbReference type="EMBL" id="JAATLM010000001">
    <property type="protein sequence ID" value="NIZ68635.1"/>
    <property type="molecule type" value="Genomic_DNA"/>
</dbReference>
<dbReference type="AlphaFoldDB" id="A0A968GIT0"/>
<gene>
    <name evidence="2" type="ORF">HCT48_00155</name>
</gene>
<evidence type="ECO:0000256" key="1">
    <source>
        <dbReference type="SAM" id="SignalP"/>
    </source>
</evidence>
<feature type="chain" id="PRO_5037316228" evidence="1">
    <location>
        <begin position="20"/>
        <end position="242"/>
    </location>
</feature>
<keyword evidence="1" id="KW-0732">Signal</keyword>
<sequence>MRSRVGFFLLLLMILSSCAGKSDMTIREPKAGQFSISFASEGALSSVMMSYFEDLDVMMGVAPREDGLPSAFDEALAFLLPYVQNQQLRRLAGNRLSYRFAINDLARFQQEFSEAGFKAIQFYQENQTYRLRLAMSEVELELFYASMSILPKVPSQWSASSRSAYIQQLANIFGATQNERNRLAQELERATMTFTLTLPKNAKNASLQTSKGSTVIKNQRIEQELSVIDFLAGKEWLEMTWQ</sequence>
<evidence type="ECO:0000313" key="3">
    <source>
        <dbReference type="Proteomes" id="UP000778951"/>
    </source>
</evidence>
<protein>
    <submittedName>
        <fullName evidence="2">Uncharacterized protein</fullName>
    </submittedName>
</protein>
<name>A0A968GIT0_9SPIO</name>
<dbReference type="RefSeq" id="WP_167694707.1">
    <property type="nucleotide sequence ID" value="NZ_CP118181.1"/>
</dbReference>
<dbReference type="Proteomes" id="UP000778951">
    <property type="component" value="Unassembled WGS sequence"/>
</dbReference>
<dbReference type="PROSITE" id="PS51257">
    <property type="entry name" value="PROKAR_LIPOPROTEIN"/>
    <property type="match status" value="1"/>
</dbReference>